<dbReference type="EMBL" id="QKKF02022243">
    <property type="protein sequence ID" value="RZF38508.1"/>
    <property type="molecule type" value="Genomic_DNA"/>
</dbReference>
<sequence>MRMIQLLLFKKTNFQEASQKLSSALEELAAYYDNNYLKPNPNKTQVCAFHLRNRDAGVDLNVNMESKRLESCKTPNIWENFR</sequence>
<gene>
    <name evidence="1" type="ORF">LSTR_LSTR006103</name>
</gene>
<dbReference type="PANTHER" id="PTHR36688:SF1">
    <property type="entry name" value="ENDONUCLEASE_EXONUCLEASE_PHOSPHATASE DOMAIN-CONTAINING PROTEIN"/>
    <property type="match status" value="1"/>
</dbReference>
<dbReference type="PANTHER" id="PTHR36688">
    <property type="entry name" value="ENDO/EXONUCLEASE/PHOSPHATASE DOMAIN-CONTAINING PROTEIN"/>
    <property type="match status" value="1"/>
</dbReference>
<proteinExistence type="predicted"/>
<accession>A0A482WYC0</accession>
<keyword evidence="2" id="KW-1185">Reference proteome</keyword>
<dbReference type="InterPro" id="IPR052560">
    <property type="entry name" value="RdDP_mobile_element"/>
</dbReference>
<comment type="caution">
    <text evidence="1">The sequence shown here is derived from an EMBL/GenBank/DDBJ whole genome shotgun (WGS) entry which is preliminary data.</text>
</comment>
<dbReference type="AlphaFoldDB" id="A0A482WYC0"/>
<dbReference type="Proteomes" id="UP000291343">
    <property type="component" value="Unassembled WGS sequence"/>
</dbReference>
<evidence type="ECO:0000313" key="1">
    <source>
        <dbReference type="EMBL" id="RZF38508.1"/>
    </source>
</evidence>
<protein>
    <submittedName>
        <fullName evidence="1">Uncharacterized protein</fullName>
    </submittedName>
</protein>
<reference evidence="1 2" key="1">
    <citation type="journal article" date="2017" name="Gigascience">
        <title>Genome sequence of the small brown planthopper, Laodelphax striatellus.</title>
        <authorList>
            <person name="Zhu J."/>
            <person name="Jiang F."/>
            <person name="Wang X."/>
            <person name="Yang P."/>
            <person name="Bao Y."/>
            <person name="Zhao W."/>
            <person name="Wang W."/>
            <person name="Lu H."/>
            <person name="Wang Q."/>
            <person name="Cui N."/>
            <person name="Li J."/>
            <person name="Chen X."/>
            <person name="Luo L."/>
            <person name="Yu J."/>
            <person name="Kang L."/>
            <person name="Cui F."/>
        </authorList>
    </citation>
    <scope>NUCLEOTIDE SEQUENCE [LARGE SCALE GENOMIC DNA]</scope>
    <source>
        <strain evidence="1">Lst14</strain>
    </source>
</reference>
<dbReference type="OrthoDB" id="6620931at2759"/>
<name>A0A482WYC0_LAOST</name>
<organism evidence="1 2">
    <name type="scientific">Laodelphax striatellus</name>
    <name type="common">Small brown planthopper</name>
    <name type="synonym">Delphax striatella</name>
    <dbReference type="NCBI Taxonomy" id="195883"/>
    <lineage>
        <taxon>Eukaryota</taxon>
        <taxon>Metazoa</taxon>
        <taxon>Ecdysozoa</taxon>
        <taxon>Arthropoda</taxon>
        <taxon>Hexapoda</taxon>
        <taxon>Insecta</taxon>
        <taxon>Pterygota</taxon>
        <taxon>Neoptera</taxon>
        <taxon>Paraneoptera</taxon>
        <taxon>Hemiptera</taxon>
        <taxon>Auchenorrhyncha</taxon>
        <taxon>Fulgoroidea</taxon>
        <taxon>Delphacidae</taxon>
        <taxon>Criomorphinae</taxon>
        <taxon>Laodelphax</taxon>
    </lineage>
</organism>
<dbReference type="InParanoid" id="A0A482WYC0"/>
<evidence type="ECO:0000313" key="2">
    <source>
        <dbReference type="Proteomes" id="UP000291343"/>
    </source>
</evidence>